<accession>A0A538TQZ8</accession>
<feature type="transmembrane region" description="Helical" evidence="1">
    <location>
        <begin position="70"/>
        <end position="93"/>
    </location>
</feature>
<dbReference type="InterPro" id="IPR011990">
    <property type="entry name" value="TPR-like_helical_dom_sf"/>
</dbReference>
<feature type="transmembrane region" description="Helical" evidence="1">
    <location>
        <begin position="349"/>
        <end position="369"/>
    </location>
</feature>
<evidence type="ECO:0000313" key="3">
    <source>
        <dbReference type="Proteomes" id="UP000317691"/>
    </source>
</evidence>
<dbReference type="Proteomes" id="UP000317691">
    <property type="component" value="Unassembled WGS sequence"/>
</dbReference>
<dbReference type="InterPro" id="IPR052724">
    <property type="entry name" value="GT117_domain-containing"/>
</dbReference>
<comment type="caution">
    <text evidence="2">The sequence shown here is derived from an EMBL/GenBank/DDBJ whole genome shotgun (WGS) entry which is preliminary data.</text>
</comment>
<feature type="transmembrane region" description="Helical" evidence="1">
    <location>
        <begin position="291"/>
        <end position="310"/>
    </location>
</feature>
<dbReference type="Pfam" id="PF11028">
    <property type="entry name" value="TMEM260-like"/>
    <property type="match status" value="1"/>
</dbReference>
<feature type="transmembrane region" description="Helical" evidence="1">
    <location>
        <begin position="99"/>
        <end position="118"/>
    </location>
</feature>
<protein>
    <submittedName>
        <fullName evidence="2">DUF2723 domain-containing protein</fullName>
    </submittedName>
</protein>
<dbReference type="InterPro" id="IPR021280">
    <property type="entry name" value="TMEM260-like"/>
</dbReference>
<evidence type="ECO:0000256" key="1">
    <source>
        <dbReference type="SAM" id="Phobius"/>
    </source>
</evidence>
<dbReference type="SUPFAM" id="SSF48452">
    <property type="entry name" value="TPR-like"/>
    <property type="match status" value="1"/>
</dbReference>
<keyword evidence="1" id="KW-0472">Membrane</keyword>
<proteinExistence type="predicted"/>
<dbReference type="PANTHER" id="PTHR16214">
    <property type="entry name" value="TRANSMEMBRANE PROTEIN 260"/>
    <property type="match status" value="1"/>
</dbReference>
<dbReference type="Gene3D" id="1.25.40.10">
    <property type="entry name" value="Tetratricopeptide repeat domain"/>
    <property type="match status" value="1"/>
</dbReference>
<feature type="transmembrane region" description="Helical" evidence="1">
    <location>
        <begin position="259"/>
        <end position="279"/>
    </location>
</feature>
<organism evidence="2 3">
    <name type="scientific">Eiseniibacteriota bacterium</name>
    <dbReference type="NCBI Taxonomy" id="2212470"/>
    <lineage>
        <taxon>Bacteria</taxon>
        <taxon>Candidatus Eiseniibacteriota</taxon>
    </lineage>
</organism>
<dbReference type="PANTHER" id="PTHR16214:SF3">
    <property type="entry name" value="TRANSMEMBRANE PROTEIN 260"/>
    <property type="match status" value="1"/>
</dbReference>
<name>A0A538TQZ8_UNCEI</name>
<dbReference type="AlphaFoldDB" id="A0A538TQZ8"/>
<feature type="transmembrane region" description="Helical" evidence="1">
    <location>
        <begin position="125"/>
        <end position="143"/>
    </location>
</feature>
<gene>
    <name evidence="2" type="ORF">E6K79_03865</name>
</gene>
<keyword evidence="1" id="KW-1133">Transmembrane helix</keyword>
<dbReference type="EMBL" id="VBOZ01000010">
    <property type="protein sequence ID" value="TMQ66005.1"/>
    <property type="molecule type" value="Genomic_DNA"/>
</dbReference>
<sequence length="670" mass="71368">MRWTRAGTESLAAAAIAAIIYGGTLAPTVGAGDSGELVLAADSLGIAHPPGYPLWVLLARLMASVPIGDVAWRVNALSALLSAAAVGLFYLLATRVKLPRLPAALATTLFAACTIVWHSAVEAEVYPLATLFFVLLALLALRARSGDAAAPRIEALYFFAAGLALIVHQTLLFPAAAMGAWVWAREPRLDRLARHAAWAALGFSVLLVIPVRAGSAPPFSWGHEAGLSTALDHLLRRNYGPLQQNPLRADLLVSDLAGMAARVAAAVGLPGALLAAAGLNSLRRAEGGLKLVLVSALTVPAALAIVVAFAPDAEHFAQVEPFLAPVAAALCLIAGLGADSLLRVGRPAWRPAAIAAIAACALVTAALHYRDCDRRGFRLAERYGRDLLRDLPKGSTLVLDGDNETFLAAYTTRHAHFRTDVELVHRRGYIFGDPYHLRGVPRGRWVEIAHRVDLERLRDSGRPVYYATPPLDLEAAGVRFIPAGLVHRAVPPRRVRPGPPTLASDDARALAPWTPPADWPKSSSLLPGGARRYDYVTRKLAVSYSDVAARSLWNRGRLEEAYPWFVDAAAVGFDNVGARLNLATAAAAIGKPETALSELLAARKVAPTDPEPVGRLAVFLSVAGRHRDAALCFERAYRMMPVPSRASDAARAWALAGDEARAKSWRGRAG</sequence>
<feature type="transmembrane region" description="Helical" evidence="1">
    <location>
        <begin position="155"/>
        <end position="184"/>
    </location>
</feature>
<evidence type="ECO:0000313" key="2">
    <source>
        <dbReference type="EMBL" id="TMQ66005.1"/>
    </source>
</evidence>
<keyword evidence="1" id="KW-0812">Transmembrane</keyword>
<feature type="transmembrane region" description="Helical" evidence="1">
    <location>
        <begin position="12"/>
        <end position="31"/>
    </location>
</feature>
<reference evidence="2 3" key="1">
    <citation type="journal article" date="2019" name="Nat. Microbiol.">
        <title>Mediterranean grassland soil C-N compound turnover is dependent on rainfall and depth, and is mediated by genomically divergent microorganisms.</title>
        <authorList>
            <person name="Diamond S."/>
            <person name="Andeer P.F."/>
            <person name="Li Z."/>
            <person name="Crits-Christoph A."/>
            <person name="Burstein D."/>
            <person name="Anantharaman K."/>
            <person name="Lane K.R."/>
            <person name="Thomas B.C."/>
            <person name="Pan C."/>
            <person name="Northen T.R."/>
            <person name="Banfield J.F."/>
        </authorList>
    </citation>
    <scope>NUCLEOTIDE SEQUENCE [LARGE SCALE GENOMIC DNA]</scope>
    <source>
        <strain evidence="2">WS_9</strain>
    </source>
</reference>
<feature type="transmembrane region" description="Helical" evidence="1">
    <location>
        <begin position="322"/>
        <end position="342"/>
    </location>
</feature>